<sequence>MEGNGLIALPHSREHIREGGFDDCRVLRPAGLRGIVRMVLTEPSGLLTIHQNSTGPLKVFRSRTRPGFDQSMVIAGAFMSVIPLIGVFLIGSRHFISNLAAGAMKF</sequence>
<name>A0ABP5JR66_9ACTN</name>
<dbReference type="RefSeq" id="WP_344289887.1">
    <property type="nucleotide sequence ID" value="NZ_BAAAPF010000059.1"/>
</dbReference>
<feature type="transmembrane region" description="Helical" evidence="1">
    <location>
        <begin position="71"/>
        <end position="96"/>
    </location>
</feature>
<evidence type="ECO:0000256" key="1">
    <source>
        <dbReference type="SAM" id="Phobius"/>
    </source>
</evidence>
<keyword evidence="1" id="KW-0812">Transmembrane</keyword>
<protein>
    <submittedName>
        <fullName evidence="2">Uncharacterized protein</fullName>
    </submittedName>
</protein>
<keyword evidence="1" id="KW-1133">Transmembrane helix</keyword>
<evidence type="ECO:0000313" key="2">
    <source>
        <dbReference type="EMBL" id="GAA2121522.1"/>
    </source>
</evidence>
<gene>
    <name evidence="2" type="ORF">GCM10009802_24900</name>
</gene>
<accession>A0ABP5JR66</accession>
<comment type="caution">
    <text evidence="2">The sequence shown here is derived from an EMBL/GenBank/DDBJ whole genome shotgun (WGS) entry which is preliminary data.</text>
</comment>
<evidence type="ECO:0000313" key="3">
    <source>
        <dbReference type="Proteomes" id="UP001500443"/>
    </source>
</evidence>
<dbReference type="Proteomes" id="UP001500443">
    <property type="component" value="Unassembled WGS sequence"/>
</dbReference>
<keyword evidence="1" id="KW-0472">Membrane</keyword>
<reference evidence="3" key="1">
    <citation type="journal article" date="2019" name="Int. J. Syst. Evol. Microbiol.">
        <title>The Global Catalogue of Microorganisms (GCM) 10K type strain sequencing project: providing services to taxonomists for standard genome sequencing and annotation.</title>
        <authorList>
            <consortium name="The Broad Institute Genomics Platform"/>
            <consortium name="The Broad Institute Genome Sequencing Center for Infectious Disease"/>
            <person name="Wu L."/>
            <person name="Ma J."/>
        </authorList>
    </citation>
    <scope>NUCLEOTIDE SEQUENCE [LARGE SCALE GENOMIC DNA]</scope>
    <source>
        <strain evidence="3">JCM 15481</strain>
    </source>
</reference>
<keyword evidence="3" id="KW-1185">Reference proteome</keyword>
<dbReference type="EMBL" id="BAAAPF010000059">
    <property type="protein sequence ID" value="GAA2121522.1"/>
    <property type="molecule type" value="Genomic_DNA"/>
</dbReference>
<organism evidence="2 3">
    <name type="scientific">Streptomyces synnematoformans</name>
    <dbReference type="NCBI Taxonomy" id="415721"/>
    <lineage>
        <taxon>Bacteria</taxon>
        <taxon>Bacillati</taxon>
        <taxon>Actinomycetota</taxon>
        <taxon>Actinomycetes</taxon>
        <taxon>Kitasatosporales</taxon>
        <taxon>Streptomycetaceae</taxon>
        <taxon>Streptomyces</taxon>
    </lineage>
</organism>
<proteinExistence type="predicted"/>